<feature type="coiled-coil region" evidence="4">
    <location>
        <begin position="283"/>
        <end position="313"/>
    </location>
</feature>
<keyword evidence="4" id="KW-0175">Coiled coil</keyword>
<evidence type="ECO:0000313" key="6">
    <source>
        <dbReference type="EMBL" id="QHQ62555.1"/>
    </source>
</evidence>
<dbReference type="KEGG" id="anr:Ana3638_18670"/>
<dbReference type="Pfam" id="PF13476">
    <property type="entry name" value="AAA_23"/>
    <property type="match status" value="1"/>
</dbReference>
<evidence type="ECO:0000256" key="4">
    <source>
        <dbReference type="SAM" id="Coils"/>
    </source>
</evidence>
<name>A0A6P1TSV6_9FIRM</name>
<dbReference type="InterPro" id="IPR038729">
    <property type="entry name" value="Rad50/SbcC_AAA"/>
</dbReference>
<evidence type="ECO:0000256" key="3">
    <source>
        <dbReference type="ARBA" id="ARBA00013368"/>
    </source>
</evidence>
<proteinExistence type="inferred from homology"/>
<dbReference type="InterPro" id="IPR027417">
    <property type="entry name" value="P-loop_NTPase"/>
</dbReference>
<protein>
    <recommendedName>
        <fullName evidence="3">Nuclease SbcCD subunit C</fullName>
    </recommendedName>
</protein>
<dbReference type="PANTHER" id="PTHR32114:SF2">
    <property type="entry name" value="ABC TRANSPORTER ABCH.3"/>
    <property type="match status" value="1"/>
</dbReference>
<dbReference type="EMBL" id="CP048000">
    <property type="protein sequence ID" value="QHQ62555.1"/>
    <property type="molecule type" value="Genomic_DNA"/>
</dbReference>
<keyword evidence="7" id="KW-1185">Reference proteome</keyword>
<dbReference type="RefSeq" id="WP_161839378.1">
    <property type="nucleotide sequence ID" value="NZ_CP048000.1"/>
</dbReference>
<feature type="coiled-coil region" evidence="4">
    <location>
        <begin position="780"/>
        <end position="839"/>
    </location>
</feature>
<feature type="domain" description="Rad50/SbcC-type AAA" evidence="5">
    <location>
        <begin position="5"/>
        <end position="213"/>
    </location>
</feature>
<evidence type="ECO:0000256" key="1">
    <source>
        <dbReference type="ARBA" id="ARBA00006930"/>
    </source>
</evidence>
<dbReference type="AlphaFoldDB" id="A0A6P1TSV6"/>
<gene>
    <name evidence="6" type="ORF">Ana3638_18670</name>
</gene>
<dbReference type="InterPro" id="IPR025662">
    <property type="entry name" value="Sigma_54_int_dom_ATP-bd_1"/>
</dbReference>
<sequence length="1048" mass="121059">MKPLKLMISAFGPYAGTVTIDFEKMGNSGLFLISGDTGAGKTTIFDAISYALFEKTSGLTREVNSVRSDFATLEVFTEVTLTFSHKGFHYTINRYPDQTRKSDRGKGIAEQKKGVSILLPDGKKIDNRNDVKRIISEILGGLGYDQFKQIAMIAQGEFLELLLADNDKRNEILQKVFNTEIYKRFSAKLREKEIFLKNENEDLEKSLQLYIDGIKCPEESEYYQKIEYFKTVKNINFIPDILNCLTLLIEEDNRILDDVNDKMGSVDKEKEKFIKKEVIGKTINQNLEEKEKLQCRKEELDLKKDEMKVLEQRGLIGQRALSYVKPLEDAKNREVEISNRLTEKIKAASKEKESFEVRLYRAKKLYEEENNKSDLRDNLTLYISNLEESLPQYDFLNNLLEREKEYFKTGNQLDETISSISKKLSDMQNLHQNFRNELEAVKESPIKLLNCVSKLEKDEIAKKRMEQLDADISKLILLEEVVENYKKAFLQAEERYDECNLEFDRKQKAYLREQAGILAKTLEEGKPCPVCGSLEHPKTAQLLLEAPTEAELNTLKEKRDTLSEEMLEAGKKVSEYKKEYETRFDTINESMDIITCEIDFNNLKDRKSYLQKLISEWDSNIKLLRAEEELLKVKCERKEICETEIRKALASIEEYNSNTALLKEKRNLLAADLSACRKEIEMIKKNLEFDSLEKAKTIISEKKTELDELKNKFLDAENEFHEADKALKTAVSLLSEFTTQYESSKESFNKASSRFMLKMKEYGFKTEEAYKEALLSQEKIDEIKEICKKYELTKQEIKAQLDKLKEKTYGKERIDLEDIRNNIKLLKDSRTQLEKLQKEVHNRVSANKSSLFHIKEIDKIREEKNKEYLEISALSKTANGRLEGKQKINFETYVQAAYFVQIIQEANKRFYEMSGKRYQLMRKEGGNLQSASGLELNVLDTWTGKLRNVKSLSGGESFMAALSLALGFSDIIQSHSGGIEIETMFVDEGFGSLDTEALEQSIVTLTNLTLGNRMVGIISHVDELKERIDKQIIVKKDIRGSYVDKLIC</sequence>
<dbReference type="SUPFAM" id="SSF52540">
    <property type="entry name" value="P-loop containing nucleoside triphosphate hydrolases"/>
    <property type="match status" value="1"/>
</dbReference>
<dbReference type="PROSITE" id="PS00675">
    <property type="entry name" value="SIGMA54_INTERACT_1"/>
    <property type="match status" value="1"/>
</dbReference>
<evidence type="ECO:0000313" key="7">
    <source>
        <dbReference type="Proteomes" id="UP000464314"/>
    </source>
</evidence>
<feature type="coiled-coil region" evidence="4">
    <location>
        <begin position="692"/>
        <end position="726"/>
    </location>
</feature>
<dbReference type="GO" id="GO:0016887">
    <property type="term" value="F:ATP hydrolysis activity"/>
    <property type="evidence" value="ECO:0007669"/>
    <property type="project" value="InterPro"/>
</dbReference>
<comment type="subunit">
    <text evidence="2">Heterodimer of SbcC and SbcD.</text>
</comment>
<evidence type="ECO:0000256" key="2">
    <source>
        <dbReference type="ARBA" id="ARBA00011322"/>
    </source>
</evidence>
<feature type="coiled-coil region" evidence="4">
    <location>
        <begin position="475"/>
        <end position="502"/>
    </location>
</feature>
<dbReference type="PANTHER" id="PTHR32114">
    <property type="entry name" value="ABC TRANSPORTER ABCH.3"/>
    <property type="match status" value="1"/>
</dbReference>
<evidence type="ECO:0000259" key="5">
    <source>
        <dbReference type="Pfam" id="PF13476"/>
    </source>
</evidence>
<comment type="similarity">
    <text evidence="1">Belongs to the SMC family. SbcC subfamily.</text>
</comment>
<feature type="coiled-coil region" evidence="4">
    <location>
        <begin position="552"/>
        <end position="579"/>
    </location>
</feature>
<accession>A0A6P1TSV6</accession>
<dbReference type="GO" id="GO:0006302">
    <property type="term" value="P:double-strand break repair"/>
    <property type="evidence" value="ECO:0007669"/>
    <property type="project" value="InterPro"/>
</dbReference>
<organism evidence="6 7">
    <name type="scientific">Anaerocolumna sedimenticola</name>
    <dbReference type="NCBI Taxonomy" id="2696063"/>
    <lineage>
        <taxon>Bacteria</taxon>
        <taxon>Bacillati</taxon>
        <taxon>Bacillota</taxon>
        <taxon>Clostridia</taxon>
        <taxon>Lachnospirales</taxon>
        <taxon>Lachnospiraceae</taxon>
        <taxon>Anaerocolumna</taxon>
    </lineage>
</organism>
<dbReference type="Gene3D" id="3.40.50.300">
    <property type="entry name" value="P-loop containing nucleotide triphosphate hydrolases"/>
    <property type="match status" value="2"/>
</dbReference>
<reference evidence="6 7" key="1">
    <citation type="submission" date="2020-01" db="EMBL/GenBank/DDBJ databases">
        <title>Genome analysis of Anaerocolumna sp. CBA3638.</title>
        <authorList>
            <person name="Kim J."/>
            <person name="Roh S.W."/>
        </authorList>
    </citation>
    <scope>NUCLEOTIDE SEQUENCE [LARGE SCALE GENOMIC DNA]</scope>
    <source>
        <strain evidence="6 7">CBA3638</strain>
    </source>
</reference>
<dbReference type="Pfam" id="PF13558">
    <property type="entry name" value="SbcC_Walker_B"/>
    <property type="match status" value="1"/>
</dbReference>
<dbReference type="Proteomes" id="UP000464314">
    <property type="component" value="Chromosome"/>
</dbReference>